<dbReference type="AlphaFoldDB" id="A0A917ENC9"/>
<protein>
    <submittedName>
        <fullName evidence="1">Fur-regulated basic protein B</fullName>
    </submittedName>
</protein>
<dbReference type="Proteomes" id="UP000605259">
    <property type="component" value="Unassembled WGS sequence"/>
</dbReference>
<dbReference type="RefSeq" id="WP_188387403.1">
    <property type="nucleotide sequence ID" value="NZ_BMFK01000001.1"/>
</dbReference>
<evidence type="ECO:0000313" key="1">
    <source>
        <dbReference type="EMBL" id="GGE62583.1"/>
    </source>
</evidence>
<dbReference type="InterPro" id="IPR025004">
    <property type="entry name" value="SenN/SenS"/>
</dbReference>
<gene>
    <name evidence="1" type="ORF">GCM10007140_11070</name>
</gene>
<dbReference type="Pfam" id="PF13040">
    <property type="entry name" value="Fur_reg_FbpB"/>
    <property type="match status" value="1"/>
</dbReference>
<name>A0A917ENC9_9BACI</name>
<dbReference type="EMBL" id="BMFK01000001">
    <property type="protein sequence ID" value="GGE62583.1"/>
    <property type="molecule type" value="Genomic_DNA"/>
</dbReference>
<reference evidence="1" key="1">
    <citation type="journal article" date="2014" name="Int. J. Syst. Evol. Microbiol.">
        <title>Complete genome sequence of Corynebacterium casei LMG S-19264T (=DSM 44701T), isolated from a smear-ripened cheese.</title>
        <authorList>
            <consortium name="US DOE Joint Genome Institute (JGI-PGF)"/>
            <person name="Walter F."/>
            <person name="Albersmeier A."/>
            <person name="Kalinowski J."/>
            <person name="Ruckert C."/>
        </authorList>
    </citation>
    <scope>NUCLEOTIDE SEQUENCE</scope>
    <source>
        <strain evidence="1">CGMCC 1.12698</strain>
    </source>
</reference>
<reference evidence="1" key="2">
    <citation type="submission" date="2020-09" db="EMBL/GenBank/DDBJ databases">
        <authorList>
            <person name="Sun Q."/>
            <person name="Zhou Y."/>
        </authorList>
    </citation>
    <scope>NUCLEOTIDE SEQUENCE</scope>
    <source>
        <strain evidence="1">CGMCC 1.12698</strain>
    </source>
</reference>
<evidence type="ECO:0000313" key="2">
    <source>
        <dbReference type="Proteomes" id="UP000605259"/>
    </source>
</evidence>
<keyword evidence="2" id="KW-1185">Reference proteome</keyword>
<organism evidence="1 2">
    <name type="scientific">Priestia taiwanensis</name>
    <dbReference type="NCBI Taxonomy" id="1347902"/>
    <lineage>
        <taxon>Bacteria</taxon>
        <taxon>Bacillati</taxon>
        <taxon>Bacillota</taxon>
        <taxon>Bacilli</taxon>
        <taxon>Bacillales</taxon>
        <taxon>Bacillaceae</taxon>
        <taxon>Priestia</taxon>
    </lineage>
</organism>
<proteinExistence type="predicted"/>
<accession>A0A917ENC9</accession>
<comment type="caution">
    <text evidence="1">The sequence shown here is derived from an EMBL/GenBank/DDBJ whole genome shotgun (WGS) entry which is preliminary data.</text>
</comment>
<sequence>MRKIGRKSFQDLVNENKKMLLSDREALNRIEERLEIRHEKKYG</sequence>